<evidence type="ECO:0000256" key="2">
    <source>
        <dbReference type="ARBA" id="ARBA00022475"/>
    </source>
</evidence>
<feature type="transmembrane region" description="Helical" evidence="8">
    <location>
        <begin position="194"/>
        <end position="214"/>
    </location>
</feature>
<evidence type="ECO:0000256" key="4">
    <source>
        <dbReference type="ARBA" id="ARBA00022960"/>
    </source>
</evidence>
<feature type="compositionally biased region" description="Acidic residues" evidence="9">
    <location>
        <begin position="33"/>
        <end position="43"/>
    </location>
</feature>
<dbReference type="PRINTS" id="PR01806">
    <property type="entry name" value="VIRFACTRMVIN"/>
</dbReference>
<dbReference type="GO" id="GO:0009252">
    <property type="term" value="P:peptidoglycan biosynthetic process"/>
    <property type="evidence" value="ECO:0007669"/>
    <property type="project" value="UniProtKB-UniRule"/>
</dbReference>
<feature type="transmembrane region" description="Helical" evidence="8">
    <location>
        <begin position="384"/>
        <end position="402"/>
    </location>
</feature>
<feature type="transmembrane region" description="Helical" evidence="8">
    <location>
        <begin position="514"/>
        <end position="536"/>
    </location>
</feature>
<evidence type="ECO:0000256" key="6">
    <source>
        <dbReference type="ARBA" id="ARBA00022989"/>
    </source>
</evidence>
<dbReference type="GO" id="GO:0071555">
    <property type="term" value="P:cell wall organization"/>
    <property type="evidence" value="ECO:0007669"/>
    <property type="project" value="UniProtKB-KW"/>
</dbReference>
<feature type="transmembrane region" description="Helical" evidence="8">
    <location>
        <begin position="422"/>
        <end position="443"/>
    </location>
</feature>
<comment type="subcellular location">
    <subcellularLocation>
        <location evidence="1 8">Cell membrane</location>
        <topology evidence="1 8">Multi-pass membrane protein</topology>
    </subcellularLocation>
</comment>
<evidence type="ECO:0000256" key="7">
    <source>
        <dbReference type="ARBA" id="ARBA00023136"/>
    </source>
</evidence>
<feature type="transmembrane region" description="Helical" evidence="8">
    <location>
        <begin position="480"/>
        <end position="502"/>
    </location>
</feature>
<dbReference type="Proteomes" id="UP001333818">
    <property type="component" value="Unassembled WGS sequence"/>
</dbReference>
<dbReference type="AlphaFoldDB" id="A0AAW9PR36"/>
<comment type="similarity">
    <text evidence="8">Belongs to the MurJ/MviN family.</text>
</comment>
<evidence type="ECO:0000256" key="8">
    <source>
        <dbReference type="HAMAP-Rule" id="MF_02078"/>
    </source>
</evidence>
<accession>A0AAW9PR36</accession>
<evidence type="ECO:0000256" key="1">
    <source>
        <dbReference type="ARBA" id="ARBA00004651"/>
    </source>
</evidence>
<evidence type="ECO:0000313" key="10">
    <source>
        <dbReference type="EMBL" id="MEE3715962.1"/>
    </source>
</evidence>
<comment type="function">
    <text evidence="8">Involved in peptidoglycan biosynthesis. Transports lipid-linked peptidoglycan precursors from the inner to the outer leaflet of the cytoplasmic membrane.</text>
</comment>
<evidence type="ECO:0000256" key="5">
    <source>
        <dbReference type="ARBA" id="ARBA00022984"/>
    </source>
</evidence>
<keyword evidence="8" id="KW-0813">Transport</keyword>
<dbReference type="HAMAP" id="MF_02078">
    <property type="entry name" value="MurJ_MviN"/>
    <property type="match status" value="1"/>
</dbReference>
<feature type="transmembrane region" description="Helical" evidence="8">
    <location>
        <begin position="105"/>
        <end position="129"/>
    </location>
</feature>
<evidence type="ECO:0000256" key="3">
    <source>
        <dbReference type="ARBA" id="ARBA00022692"/>
    </source>
</evidence>
<dbReference type="GO" id="GO:0008360">
    <property type="term" value="P:regulation of cell shape"/>
    <property type="evidence" value="ECO:0007669"/>
    <property type="project" value="UniProtKB-KW"/>
</dbReference>
<dbReference type="InterPro" id="IPR004268">
    <property type="entry name" value="MurJ"/>
</dbReference>
<feature type="transmembrane region" description="Helical" evidence="8">
    <location>
        <begin position="149"/>
        <end position="173"/>
    </location>
</feature>
<feature type="transmembrane region" description="Helical" evidence="8">
    <location>
        <begin position="65"/>
        <end position="85"/>
    </location>
</feature>
<keyword evidence="8" id="KW-0961">Cell wall biogenesis/degradation</keyword>
<evidence type="ECO:0000313" key="11">
    <source>
        <dbReference type="Proteomes" id="UP001333818"/>
    </source>
</evidence>
<keyword evidence="11" id="KW-1185">Reference proteome</keyword>
<dbReference type="EMBL" id="JAZBJZ010000010">
    <property type="protein sequence ID" value="MEE3715962.1"/>
    <property type="molecule type" value="Genomic_DNA"/>
</dbReference>
<sequence length="593" mass="63605">MPESSPNLNSNPDLSLSSDNHDETGDLGAVPESSDELVEENLNEDTREDTLIEPEPSQTKPQRSLLSIATIVAFATLLSKVVGLLRQMAIAAAFGVGVAVDAYNYAYVIPGFLLILLGGINGPFHSAIVSVLSKRKPEEAAPLVETINSIVGLILLVVSILLFVFAEPLIDLVAPGLGKTDLGQTTRLVAIEQFRIMAPMAMLSGLIGIGFGTLNAANQFWLPSISPLLSSVAVLIGLGGLAIALGKNIIDPQYARLGGQILAYSTVAGAVLQWLAQVPAQWKSGLGGLRFRLDIHQPGVREIFKIMGPATFSSGMMQINVYTDLFFASYIPQAASALGYAGLLVQTPLGIISNVILVPLFPIFSRLAEPENWQQLKLRIRQGLVLTGITMLPLSALMIVLARPIVSLVYERYAFNQSASEIVAAVLVAYSIGMFAYLGRDVLVRVFYALGDGNTPFRISIVNIFLNGLFDYLFVDRFGAPGLVLATVAVNVLSMVALLWCLDRKIDGLPWRDWSIPLMGLTLASAIAGVASWVVLVGLQNFWVNQGFGVKFAELCLSSGIGLGVFGLITLQLKLPEVDGAIAQVKKRLGRFG</sequence>
<keyword evidence="7 8" id="KW-0472">Membrane</keyword>
<keyword evidence="5 8" id="KW-0573">Peptidoglycan synthesis</keyword>
<organism evidence="10 11">
    <name type="scientific">Tumidithrix elongata BACA0141</name>
    <dbReference type="NCBI Taxonomy" id="2716417"/>
    <lineage>
        <taxon>Bacteria</taxon>
        <taxon>Bacillati</taxon>
        <taxon>Cyanobacteriota</taxon>
        <taxon>Cyanophyceae</taxon>
        <taxon>Pseudanabaenales</taxon>
        <taxon>Pseudanabaenaceae</taxon>
        <taxon>Tumidithrix</taxon>
        <taxon>Tumidithrix elongata</taxon>
    </lineage>
</organism>
<keyword evidence="3 8" id="KW-0812">Transmembrane</keyword>
<comment type="caution">
    <text evidence="10">The sequence shown here is derived from an EMBL/GenBank/DDBJ whole genome shotgun (WGS) entry which is preliminary data.</text>
</comment>
<dbReference type="NCBIfam" id="TIGR01695">
    <property type="entry name" value="murJ_mviN"/>
    <property type="match status" value="1"/>
</dbReference>
<feature type="region of interest" description="Disordered" evidence="9">
    <location>
        <begin position="1"/>
        <end position="59"/>
    </location>
</feature>
<feature type="transmembrane region" description="Helical" evidence="8">
    <location>
        <begin position="337"/>
        <end position="364"/>
    </location>
</feature>
<dbReference type="GO" id="GO:0005886">
    <property type="term" value="C:plasma membrane"/>
    <property type="evidence" value="ECO:0007669"/>
    <property type="project" value="UniProtKB-SubCell"/>
</dbReference>
<dbReference type="PANTHER" id="PTHR43486:SF1">
    <property type="entry name" value="LIPID II FLIPPASE MURJ-RELATED"/>
    <property type="match status" value="1"/>
</dbReference>
<keyword evidence="2 8" id="KW-1003">Cell membrane</keyword>
<dbReference type="PANTHER" id="PTHR43486">
    <property type="entry name" value="LIPID II FLIPPASE MURJ-RELATED"/>
    <property type="match status" value="1"/>
</dbReference>
<keyword evidence="4 8" id="KW-0133">Cell shape</keyword>
<proteinExistence type="inferred from homology"/>
<protein>
    <recommendedName>
        <fullName evidence="8">Probable lipid II flippase MurJ</fullName>
    </recommendedName>
</protein>
<feature type="transmembrane region" description="Helical" evidence="8">
    <location>
        <begin position="220"/>
        <end position="245"/>
    </location>
</feature>
<dbReference type="CDD" id="cd13123">
    <property type="entry name" value="MATE_MurJ_like"/>
    <property type="match status" value="1"/>
</dbReference>
<reference evidence="10" key="1">
    <citation type="submission" date="2024-01" db="EMBL/GenBank/DDBJ databases">
        <title>Bank of Algae and Cyanobacteria of the Azores (BACA) strain genomes.</title>
        <authorList>
            <person name="Luz R."/>
            <person name="Cordeiro R."/>
            <person name="Fonseca A."/>
            <person name="Goncalves V."/>
        </authorList>
    </citation>
    <scope>NUCLEOTIDE SEQUENCE</scope>
    <source>
        <strain evidence="10">BACA0141</strain>
    </source>
</reference>
<dbReference type="GO" id="GO:0015648">
    <property type="term" value="F:lipid-linked peptidoglycan transporter activity"/>
    <property type="evidence" value="ECO:0007669"/>
    <property type="project" value="UniProtKB-UniRule"/>
</dbReference>
<name>A0AAW9PR36_9CYAN</name>
<evidence type="ECO:0000256" key="9">
    <source>
        <dbReference type="SAM" id="MobiDB-lite"/>
    </source>
</evidence>
<gene>
    <name evidence="8 10" type="primary">murJ</name>
    <name evidence="10" type="ORF">V2H45_04280</name>
</gene>
<feature type="transmembrane region" description="Helical" evidence="8">
    <location>
        <begin position="548"/>
        <end position="569"/>
    </location>
</feature>
<feature type="transmembrane region" description="Helical" evidence="8">
    <location>
        <begin position="257"/>
        <end position="276"/>
    </location>
</feature>
<feature type="compositionally biased region" description="Low complexity" evidence="9">
    <location>
        <begin position="1"/>
        <end position="18"/>
    </location>
</feature>
<feature type="transmembrane region" description="Helical" evidence="8">
    <location>
        <begin position="455"/>
        <end position="474"/>
    </location>
</feature>
<dbReference type="Pfam" id="PF03023">
    <property type="entry name" value="MurJ"/>
    <property type="match status" value="1"/>
</dbReference>
<keyword evidence="6 8" id="KW-1133">Transmembrane helix</keyword>
<comment type="pathway">
    <text evidence="8">Cell wall biogenesis; peptidoglycan biosynthesis.</text>
</comment>